<sequence length="597" mass="64890">MSCSFTTIGFFVLSSVATLAACSDSGAGNTVSENPSFLAISDKSTTSYLAVSKEALHEKWFLDIFLKMDGSGWANPSDLHVVTFRERNGKLTVLDASDDAKAGTSERVIGDYPIVPVNVATRDGYIVVDSAKGDGLLGMTDFWKLLTPQCKPASVKSGNFRPLSDGATFEETCTGDSSPAPSRSPATLGLSFRRYVESPVFQRLSMPSSAFYGPAWQRDDGGISNLAAHWPIHPGMKPIRWVLSSEFSKAQKDHPQYDILGAAQRGITNWNQLFGFEALSAEVAKDGEPVDRFDTNLVYFDAATAFGRLPEAFRRTNPNTGEIRQASIYIPSRVLTEAAATRSPTIPAAKDQVEAYITFIILHEIGHALGLQHNFKGSLVAPSSSVMDYLTVDDGRRMTTPGAYDRDALAYLYGLRPNAALPSQPFCNESHVTSDPECARFDTGDDPLAKDAGPKYREELTAYLTAKSDDLPHTTLNKVAKWLRAHPSGDAAARTRLQTQKLLAWEYLVAPLRSGATAGATPERIDAAWQHVLNRLYVDPPELRDGSVFATHDPPSDERLSPKIAQDARDLLGEAHDVAVHNVAGVVLKKLQTANAP</sequence>
<dbReference type="InterPro" id="IPR032534">
    <property type="entry name" value="EcxA_zinc-bd"/>
</dbReference>
<dbReference type="RefSeq" id="WP_394850020.1">
    <property type="nucleotide sequence ID" value="NZ_CP089982.1"/>
</dbReference>
<reference evidence="3 4" key="1">
    <citation type="submission" date="2021-12" db="EMBL/GenBank/DDBJ databases">
        <title>Discovery of the Pendulisporaceae a myxobacterial family with distinct sporulation behavior and unique specialized metabolism.</title>
        <authorList>
            <person name="Garcia R."/>
            <person name="Popoff A."/>
            <person name="Bader C.D."/>
            <person name="Loehr J."/>
            <person name="Walesch S."/>
            <person name="Walt C."/>
            <person name="Boldt J."/>
            <person name="Bunk B."/>
            <person name="Haeckl F.J.F.P.J."/>
            <person name="Gunesch A.P."/>
            <person name="Birkelbach J."/>
            <person name="Nuebel U."/>
            <person name="Pietschmann T."/>
            <person name="Bach T."/>
            <person name="Mueller R."/>
        </authorList>
    </citation>
    <scope>NUCLEOTIDE SEQUENCE [LARGE SCALE GENOMIC DNA]</scope>
    <source>
        <strain evidence="3 4">MSr12523</strain>
    </source>
</reference>
<keyword evidence="1" id="KW-0732">Signal</keyword>
<accession>A0ABZ2KNZ3</accession>
<gene>
    <name evidence="3" type="ORF">LZC95_21495</name>
</gene>
<name>A0ABZ2KNZ3_9BACT</name>
<evidence type="ECO:0000313" key="4">
    <source>
        <dbReference type="Proteomes" id="UP001379533"/>
    </source>
</evidence>
<keyword evidence="3" id="KW-0482">Metalloprotease</keyword>
<feature type="signal peptide" evidence="1">
    <location>
        <begin position="1"/>
        <end position="20"/>
    </location>
</feature>
<dbReference type="PANTHER" id="PTHR38478:SF1">
    <property type="entry name" value="ZINC DEPENDENT METALLOPROTEASE DOMAIN LIPOPROTEIN"/>
    <property type="match status" value="1"/>
</dbReference>
<keyword evidence="4" id="KW-1185">Reference proteome</keyword>
<dbReference type="PANTHER" id="PTHR38478">
    <property type="entry name" value="PEPTIDASE M1A AND M12B"/>
    <property type="match status" value="1"/>
</dbReference>
<keyword evidence="3" id="KW-0378">Hydrolase</keyword>
<dbReference type="SUPFAM" id="SSF55486">
    <property type="entry name" value="Metalloproteases ('zincins'), catalytic domain"/>
    <property type="match status" value="1"/>
</dbReference>
<proteinExistence type="predicted"/>
<dbReference type="Proteomes" id="UP001379533">
    <property type="component" value="Chromosome"/>
</dbReference>
<dbReference type="Pfam" id="PF16313">
    <property type="entry name" value="DUF4953"/>
    <property type="match status" value="1"/>
</dbReference>
<protein>
    <submittedName>
        <fullName evidence="3">Zinc-dependent metalloprotease</fullName>
    </submittedName>
</protein>
<dbReference type="GO" id="GO:0008237">
    <property type="term" value="F:metallopeptidase activity"/>
    <property type="evidence" value="ECO:0007669"/>
    <property type="project" value="UniProtKB-KW"/>
</dbReference>
<dbReference type="EMBL" id="CP089982">
    <property type="protein sequence ID" value="WXA99382.1"/>
    <property type="molecule type" value="Genomic_DNA"/>
</dbReference>
<evidence type="ECO:0000259" key="2">
    <source>
        <dbReference type="Pfam" id="PF16313"/>
    </source>
</evidence>
<feature type="chain" id="PRO_5046645906" evidence="1">
    <location>
        <begin position="21"/>
        <end position="597"/>
    </location>
</feature>
<dbReference type="InterPro" id="IPR024079">
    <property type="entry name" value="MetalloPept_cat_dom_sf"/>
</dbReference>
<organism evidence="3 4">
    <name type="scientific">Pendulispora brunnea</name>
    <dbReference type="NCBI Taxonomy" id="2905690"/>
    <lineage>
        <taxon>Bacteria</taxon>
        <taxon>Pseudomonadati</taxon>
        <taxon>Myxococcota</taxon>
        <taxon>Myxococcia</taxon>
        <taxon>Myxococcales</taxon>
        <taxon>Sorangiineae</taxon>
        <taxon>Pendulisporaceae</taxon>
        <taxon>Pendulispora</taxon>
    </lineage>
</organism>
<evidence type="ECO:0000313" key="3">
    <source>
        <dbReference type="EMBL" id="WXA99382.1"/>
    </source>
</evidence>
<dbReference type="Gene3D" id="3.40.390.10">
    <property type="entry name" value="Collagenase (Catalytic Domain)"/>
    <property type="match status" value="1"/>
</dbReference>
<evidence type="ECO:0000256" key="1">
    <source>
        <dbReference type="SAM" id="SignalP"/>
    </source>
</evidence>
<feature type="domain" description="EcxA zinc-binding" evidence="2">
    <location>
        <begin position="349"/>
        <end position="447"/>
    </location>
</feature>
<keyword evidence="3" id="KW-0645">Protease</keyword>